<dbReference type="CDD" id="cd09272">
    <property type="entry name" value="RNase_HI_RT_Ty1"/>
    <property type="match status" value="1"/>
</dbReference>
<proteinExistence type="predicted"/>
<evidence type="ECO:0000313" key="1">
    <source>
        <dbReference type="EMBL" id="GFA70992.1"/>
    </source>
</evidence>
<accession>A0A699K1V3</accession>
<sequence>TRVWWVTNGGGGSGGERRVRESGVEGWIDRVTSNLFGFAGKIPPKKFSGGGRVVAGGPDILFAVGLISSFMEKPMTKHLKILKRIFRYIKGTVDYGMFYSTHKDFNLVGYNDDNWDGSEDDERSTSRFIFFLGNNAFTWSLKKQHIVTSSNCEAEYVAAISCVCHAIWLRSMLKEIHIEQEDAIEIYVDNKSAIDLAKNLVYHDLSKHINTRYHFIRECIARNRSE</sequence>
<organism evidence="1">
    <name type="scientific">Tanacetum cinerariifolium</name>
    <name type="common">Dalmatian daisy</name>
    <name type="synonym">Chrysanthemum cinerariifolium</name>
    <dbReference type="NCBI Taxonomy" id="118510"/>
    <lineage>
        <taxon>Eukaryota</taxon>
        <taxon>Viridiplantae</taxon>
        <taxon>Streptophyta</taxon>
        <taxon>Embryophyta</taxon>
        <taxon>Tracheophyta</taxon>
        <taxon>Spermatophyta</taxon>
        <taxon>Magnoliopsida</taxon>
        <taxon>eudicotyledons</taxon>
        <taxon>Gunneridae</taxon>
        <taxon>Pentapetalae</taxon>
        <taxon>asterids</taxon>
        <taxon>campanulids</taxon>
        <taxon>Asterales</taxon>
        <taxon>Asteraceae</taxon>
        <taxon>Asteroideae</taxon>
        <taxon>Anthemideae</taxon>
        <taxon>Anthemidinae</taxon>
        <taxon>Tanacetum</taxon>
    </lineage>
</organism>
<name>A0A699K1V3_TANCI</name>
<dbReference type="PANTHER" id="PTHR11439">
    <property type="entry name" value="GAG-POL-RELATED RETROTRANSPOSON"/>
    <property type="match status" value="1"/>
</dbReference>
<dbReference type="AlphaFoldDB" id="A0A699K1V3"/>
<feature type="non-terminal residue" evidence="1">
    <location>
        <position position="1"/>
    </location>
</feature>
<reference evidence="1" key="1">
    <citation type="journal article" date="2019" name="Sci. Rep.">
        <title>Draft genome of Tanacetum cinerariifolium, the natural source of mosquito coil.</title>
        <authorList>
            <person name="Yamashiro T."/>
            <person name="Shiraishi A."/>
            <person name="Satake H."/>
            <person name="Nakayama K."/>
        </authorList>
    </citation>
    <scope>NUCLEOTIDE SEQUENCE</scope>
</reference>
<dbReference type="EMBL" id="BKCJ010473174">
    <property type="protein sequence ID" value="GFA70992.1"/>
    <property type="molecule type" value="Genomic_DNA"/>
</dbReference>
<protein>
    <submittedName>
        <fullName evidence="1">Retrovirus-related Pol polyprotein from transposon TNT 1-94</fullName>
    </submittedName>
</protein>
<dbReference type="PANTHER" id="PTHR11439:SF517">
    <property type="entry name" value="CYSTEINE-RICH RLK (RECEPTOR-LIKE PROTEIN KINASE) 8"/>
    <property type="match status" value="1"/>
</dbReference>
<gene>
    <name evidence="1" type="ORF">Tci_642964</name>
</gene>
<comment type="caution">
    <text evidence="1">The sequence shown here is derived from an EMBL/GenBank/DDBJ whole genome shotgun (WGS) entry which is preliminary data.</text>
</comment>